<evidence type="ECO:0000313" key="2">
    <source>
        <dbReference type="EMBL" id="EPR78256.1"/>
    </source>
</evidence>
<dbReference type="AlphaFoldDB" id="S7W670"/>
<keyword evidence="1" id="KW-1133">Transmembrane helix</keyword>
<dbReference type="VEuPathDB" id="MicrosporidiaDB:SLOPH_491"/>
<evidence type="ECO:0000313" key="3">
    <source>
        <dbReference type="Proteomes" id="UP000014978"/>
    </source>
</evidence>
<dbReference type="InParanoid" id="S7W670"/>
<reference evidence="3" key="1">
    <citation type="journal article" date="2013" name="PLoS Genet.">
        <title>The genome of Spraguea lophii and the basis of host-microsporidian interactions.</title>
        <authorList>
            <person name="Campbell S.E."/>
            <person name="Williams T.A."/>
            <person name="Yousuf A."/>
            <person name="Soanes D.M."/>
            <person name="Paszkiewicz K.H."/>
            <person name="Williams B.A.P."/>
        </authorList>
    </citation>
    <scope>NUCLEOTIDE SEQUENCE [LARGE SCALE GENOMIC DNA]</scope>
    <source>
        <strain evidence="3">42_110</strain>
    </source>
</reference>
<keyword evidence="1" id="KW-0472">Membrane</keyword>
<gene>
    <name evidence="2" type="ORF">SLOPH_491</name>
</gene>
<name>S7W670_SPRLO</name>
<feature type="non-terminal residue" evidence="2">
    <location>
        <position position="342"/>
    </location>
</feature>
<organism evidence="2 3">
    <name type="scientific">Spraguea lophii (strain 42_110)</name>
    <name type="common">Microsporidian parasite</name>
    <dbReference type="NCBI Taxonomy" id="1358809"/>
    <lineage>
        <taxon>Eukaryota</taxon>
        <taxon>Fungi</taxon>
        <taxon>Fungi incertae sedis</taxon>
        <taxon>Microsporidia</taxon>
        <taxon>Spragueidae</taxon>
        <taxon>Spraguea</taxon>
    </lineage>
</organism>
<feature type="non-terminal residue" evidence="2">
    <location>
        <position position="1"/>
    </location>
</feature>
<accession>S7W670</accession>
<protein>
    <submittedName>
        <fullName evidence="2">Uncharacterized protein</fullName>
    </submittedName>
</protein>
<dbReference type="EMBL" id="ATCN01000919">
    <property type="protein sequence ID" value="EPR78256.1"/>
    <property type="molecule type" value="Genomic_DNA"/>
</dbReference>
<keyword evidence="1" id="KW-0812">Transmembrane</keyword>
<dbReference type="Proteomes" id="UP000014978">
    <property type="component" value="Unassembled WGS sequence"/>
</dbReference>
<dbReference type="HOGENOM" id="CLU_812741_0_0_1"/>
<evidence type="ECO:0000256" key="1">
    <source>
        <dbReference type="SAM" id="Phobius"/>
    </source>
</evidence>
<comment type="caution">
    <text evidence="2">The sequence shown here is derived from an EMBL/GenBank/DDBJ whole genome shotgun (WGS) entry which is preliminary data.</text>
</comment>
<keyword evidence="3" id="KW-1185">Reference proteome</keyword>
<proteinExistence type="predicted"/>
<sequence>INISDIIVNYCNTIRIRLEDINNYNCHEVNNDDITIINNNNDININISIEMKDKGRYKYILLPTTLRIKDREYIIIETEEIGIMIDNVKIKRIIKLINEYTHDNNNDNKSSDNNITNNNININDKILLDIKLLSFTLLKEYDIEYRLDITNGIISINNILELNIESFILKDNKNIKIIDIRSLYINYDREYNRGYIDNTDNRLYGNNNTDGRLYGNDATTDNTDGNNNITIDNTTSNINNTTTNINTDHRDIDSWLKILKHYYNVITAGIYSLEIPLYGMSFSTLFVCLRKKDIKKINRYLCLCLEECNIFMRHGKYNRRIINNSNDKNIIEDVDNNNMDDN</sequence>
<feature type="transmembrane region" description="Helical" evidence="1">
    <location>
        <begin position="268"/>
        <end position="289"/>
    </location>
</feature>